<dbReference type="InterPro" id="IPR011335">
    <property type="entry name" value="Restrct_endonuc-II-like"/>
</dbReference>
<organism evidence="2">
    <name type="scientific">uncultured marine alpha proteobacterium HOT2C01</name>
    <dbReference type="NCBI Taxonomy" id="248049"/>
    <lineage>
        <taxon>Bacteria</taxon>
        <taxon>Pseudomonadati</taxon>
        <taxon>Pseudomonadota</taxon>
        <taxon>Alphaproteobacteria</taxon>
        <taxon>environmental samples</taxon>
    </lineage>
</organism>
<reference evidence="2" key="1">
    <citation type="journal article" date="2003" name="Proc. Natl. Acad. Sci. U.S.A.">
        <title>Proteorhodopsin genes are distributed among divergent marine bacterial taxa.</title>
        <authorList>
            <person name="De La Torre J.R."/>
            <person name="Christianson L.M."/>
            <person name="Beja O."/>
            <person name="Suzuki M.T."/>
            <person name="Karl D.M."/>
            <person name="Heidelberg J."/>
            <person name="DeLong E.F."/>
        </authorList>
    </citation>
    <scope>NUCLEOTIDE SEQUENCE</scope>
</reference>
<accession>Q6UCN9</accession>
<dbReference type="Pfam" id="PF12705">
    <property type="entry name" value="PDDEXK_1"/>
    <property type="match status" value="1"/>
</dbReference>
<dbReference type="SUPFAM" id="SSF52980">
    <property type="entry name" value="Restriction endonuclease-like"/>
    <property type="match status" value="1"/>
</dbReference>
<reference evidence="2" key="2">
    <citation type="submission" date="2017-01" db="EMBL/GenBank/DDBJ databases">
        <authorList>
            <person name="Mah S.A."/>
            <person name="Swanson W.J."/>
            <person name="Moy G.W."/>
            <person name="Vacquier V.D."/>
        </authorList>
    </citation>
    <scope>NUCLEOTIDE SEQUENCE</scope>
</reference>
<dbReference type="AlphaFoldDB" id="Q6UCN9"/>
<feature type="domain" description="PD-(D/E)XK endonuclease-like" evidence="1">
    <location>
        <begin position="93"/>
        <end position="262"/>
    </location>
</feature>
<evidence type="ECO:0000259" key="1">
    <source>
        <dbReference type="Pfam" id="PF12705"/>
    </source>
</evidence>
<name>Q6UCN9_9PROT</name>
<evidence type="ECO:0000313" key="2">
    <source>
        <dbReference type="EMBL" id="AAR05351.1"/>
    </source>
</evidence>
<dbReference type="InterPro" id="IPR011604">
    <property type="entry name" value="PDDEXK-like_dom_sf"/>
</dbReference>
<dbReference type="EMBL" id="AY372455">
    <property type="protein sequence ID" value="AAR05351.1"/>
    <property type="molecule type" value="Genomic_DNA"/>
</dbReference>
<dbReference type="InterPro" id="IPR038726">
    <property type="entry name" value="PDDEXK_AddAB-type"/>
</dbReference>
<dbReference type="Gene3D" id="3.90.320.10">
    <property type="match status" value="1"/>
</dbReference>
<sequence>MVSLKRNKNGEFVKATGLRSRASSIYKPNQKEDYQISRGRFANYLACPKCFYLDRVKGLAEPSMPGWTLNTLTDTLLKKEFDECRAQQKPHRILIENNLSHIIPFQHEEMDNWRNSLSGGLQVRFKDTNIILQGGVDDIWLNTKTDEIIIADYKSQHSNYGVSQETYFKSFYHDGYKTQLDFYAYLLIGMGFKVSKDAYLYICNAIEKDDGFHGKMHFEEVLIHYEVKTDYIDDHVQSMIDTMNSENMPEANESCENCAYARMREQLEK</sequence>
<protein>
    <recommendedName>
        <fullName evidence="1">PD-(D/E)XK endonuclease-like domain-containing protein</fullName>
    </recommendedName>
</protein>
<gene>
    <name evidence="2" type="ORF">HOT2C01.42</name>
</gene>
<proteinExistence type="predicted"/>